<dbReference type="InterPro" id="IPR014729">
    <property type="entry name" value="Rossmann-like_a/b/a_fold"/>
</dbReference>
<dbReference type="PANTHER" id="PTHR46268">
    <property type="entry name" value="STRESS RESPONSE PROTEIN NHAX"/>
    <property type="match status" value="1"/>
</dbReference>
<organism evidence="3 4">
    <name type="scientific">Schaalia radingae</name>
    <dbReference type="NCBI Taxonomy" id="131110"/>
    <lineage>
        <taxon>Bacteria</taxon>
        <taxon>Bacillati</taxon>
        <taxon>Actinomycetota</taxon>
        <taxon>Actinomycetes</taxon>
        <taxon>Actinomycetales</taxon>
        <taxon>Actinomycetaceae</taxon>
        <taxon>Schaalia</taxon>
    </lineage>
</organism>
<dbReference type="CDD" id="cd23659">
    <property type="entry name" value="USP_At3g01520-like"/>
    <property type="match status" value="1"/>
</dbReference>
<feature type="domain" description="UspA" evidence="2">
    <location>
        <begin position="155"/>
        <end position="292"/>
    </location>
</feature>
<keyword evidence="4" id="KW-1185">Reference proteome</keyword>
<reference evidence="3 4" key="1">
    <citation type="submission" date="2016-10" db="EMBL/GenBank/DDBJ databases">
        <authorList>
            <person name="Varghese N."/>
            <person name="Submissions S."/>
        </authorList>
    </citation>
    <scope>NUCLEOTIDE SEQUENCE [LARGE SCALE GENOMIC DNA]</scope>
    <source>
        <strain evidence="3 4">DSM 9169</strain>
    </source>
</reference>
<dbReference type="InterPro" id="IPR006016">
    <property type="entry name" value="UspA"/>
</dbReference>
<protein>
    <submittedName>
        <fullName evidence="3">Nucleotide-binding universal stress protein, UspA family</fullName>
    </submittedName>
</protein>
<dbReference type="CDD" id="cd00293">
    <property type="entry name" value="USP-like"/>
    <property type="match status" value="1"/>
</dbReference>
<dbReference type="InterPro" id="IPR006015">
    <property type="entry name" value="Universal_stress_UspA"/>
</dbReference>
<evidence type="ECO:0000313" key="3">
    <source>
        <dbReference type="EMBL" id="SDU02949.1"/>
    </source>
</evidence>
<evidence type="ECO:0000256" key="1">
    <source>
        <dbReference type="ARBA" id="ARBA00008791"/>
    </source>
</evidence>
<gene>
    <name evidence="3" type="ORF">SAMN04489714_1724</name>
</gene>
<sequence length="309" mass="32008">MGSKEVILVGTDGSTESLAAVKWASDRAVRTGARVHVICTYALASYSAAALDGGYAMLDDEALKRGAQTVVDEAVEHAKKQGDIHVSSSIEPGDPAGVLVDMSKEVDMIVVGSRGGGGFADRLLGTVSSALPAHAKCPVVVVPRHTSGKSFTPVERIVVGSDGSEVASAALKRSIDEAEAWDAELTAISAVPIAQGNSMMAWMPTSIDREALLADVRQGLNMAIDSALAGRDIHVARHALDGSPASLLIEFSTAVDLVVVGTRGRGGFAGVLLGSTSQTVLGHSTCPVMIVPSERTDDSPAPQGTWERR</sequence>
<dbReference type="Pfam" id="PF00582">
    <property type="entry name" value="Usp"/>
    <property type="match status" value="2"/>
</dbReference>
<dbReference type="PRINTS" id="PR01438">
    <property type="entry name" value="UNVRSLSTRESS"/>
</dbReference>
<dbReference type="Proteomes" id="UP000198976">
    <property type="component" value="Chromosome I"/>
</dbReference>
<evidence type="ECO:0000259" key="2">
    <source>
        <dbReference type="Pfam" id="PF00582"/>
    </source>
</evidence>
<comment type="similarity">
    <text evidence="1">Belongs to the universal stress protein A family.</text>
</comment>
<dbReference type="RefSeq" id="WP_092648820.1">
    <property type="nucleotide sequence ID" value="NZ_LT629792.1"/>
</dbReference>
<dbReference type="SUPFAM" id="SSF52402">
    <property type="entry name" value="Adenine nucleotide alpha hydrolases-like"/>
    <property type="match status" value="2"/>
</dbReference>
<dbReference type="PANTHER" id="PTHR46268:SF6">
    <property type="entry name" value="UNIVERSAL STRESS PROTEIN UP12"/>
    <property type="match status" value="1"/>
</dbReference>
<accession>A0ABY0VAC5</accession>
<evidence type="ECO:0000313" key="4">
    <source>
        <dbReference type="Proteomes" id="UP000198976"/>
    </source>
</evidence>
<feature type="domain" description="UspA" evidence="2">
    <location>
        <begin position="7"/>
        <end position="143"/>
    </location>
</feature>
<dbReference type="Gene3D" id="3.40.50.620">
    <property type="entry name" value="HUPs"/>
    <property type="match status" value="2"/>
</dbReference>
<dbReference type="EMBL" id="LT629792">
    <property type="protein sequence ID" value="SDU02949.1"/>
    <property type="molecule type" value="Genomic_DNA"/>
</dbReference>
<name>A0ABY0VAC5_9ACTO</name>
<proteinExistence type="inferred from homology"/>